<feature type="region of interest" description="Disordered" evidence="1">
    <location>
        <begin position="20"/>
        <end position="51"/>
    </location>
</feature>
<evidence type="ECO:0000313" key="3">
    <source>
        <dbReference type="Proteomes" id="UP000625711"/>
    </source>
</evidence>
<gene>
    <name evidence="2" type="ORF">GWI33_018943</name>
</gene>
<keyword evidence="3" id="KW-1185">Reference proteome</keyword>
<organism evidence="2 3">
    <name type="scientific">Rhynchophorus ferrugineus</name>
    <name type="common">Red palm weevil</name>
    <name type="synonym">Curculio ferrugineus</name>
    <dbReference type="NCBI Taxonomy" id="354439"/>
    <lineage>
        <taxon>Eukaryota</taxon>
        <taxon>Metazoa</taxon>
        <taxon>Ecdysozoa</taxon>
        <taxon>Arthropoda</taxon>
        <taxon>Hexapoda</taxon>
        <taxon>Insecta</taxon>
        <taxon>Pterygota</taxon>
        <taxon>Neoptera</taxon>
        <taxon>Endopterygota</taxon>
        <taxon>Coleoptera</taxon>
        <taxon>Polyphaga</taxon>
        <taxon>Cucujiformia</taxon>
        <taxon>Curculionidae</taxon>
        <taxon>Dryophthorinae</taxon>
        <taxon>Rhynchophorus</taxon>
    </lineage>
</organism>
<evidence type="ECO:0000313" key="2">
    <source>
        <dbReference type="EMBL" id="KAF7267861.1"/>
    </source>
</evidence>
<dbReference type="Proteomes" id="UP000625711">
    <property type="component" value="Unassembled WGS sequence"/>
</dbReference>
<reference evidence="2" key="1">
    <citation type="submission" date="2020-08" db="EMBL/GenBank/DDBJ databases">
        <title>Genome sequencing and assembly of the red palm weevil Rhynchophorus ferrugineus.</title>
        <authorList>
            <person name="Dias G.B."/>
            <person name="Bergman C.M."/>
            <person name="Manee M."/>
        </authorList>
    </citation>
    <scope>NUCLEOTIDE SEQUENCE</scope>
    <source>
        <strain evidence="2">AA-2017</strain>
        <tissue evidence="2">Whole larva</tissue>
    </source>
</reference>
<dbReference type="AlphaFoldDB" id="A0A834HWV9"/>
<accession>A0A834HWV9</accession>
<dbReference type="EMBL" id="JAACXV010014377">
    <property type="protein sequence ID" value="KAF7267861.1"/>
    <property type="molecule type" value="Genomic_DNA"/>
</dbReference>
<comment type="caution">
    <text evidence="2">The sequence shown here is derived from an EMBL/GenBank/DDBJ whole genome shotgun (WGS) entry which is preliminary data.</text>
</comment>
<proteinExistence type="predicted"/>
<sequence>MHCRMSDRLPIIGSFSFGRHTGRPKIASDPPLRLPQVAANGPGLPRNRRAGSPVADVDSFIIDVMHPLKERSTEIRQINLCSLLRTPAGPYGSHSMRPSCRRRRTGRRGRRVERGTGAVFGGNLFERARAAKW</sequence>
<protein>
    <submittedName>
        <fullName evidence="2">Uncharacterized protein</fullName>
    </submittedName>
</protein>
<name>A0A834HWV9_RHYFE</name>
<evidence type="ECO:0000256" key="1">
    <source>
        <dbReference type="SAM" id="MobiDB-lite"/>
    </source>
</evidence>